<dbReference type="EMBL" id="FOHZ01000068">
    <property type="protein sequence ID" value="SET95549.1"/>
    <property type="molecule type" value="Genomic_DNA"/>
</dbReference>
<dbReference type="Proteomes" id="UP000198762">
    <property type="component" value="Unassembled WGS sequence"/>
</dbReference>
<evidence type="ECO:0000313" key="1">
    <source>
        <dbReference type="EMBL" id="SET95549.1"/>
    </source>
</evidence>
<dbReference type="RefSeq" id="WP_143066681.1">
    <property type="nucleotide sequence ID" value="NZ_FOHZ01000068.1"/>
</dbReference>
<accession>A0A1I0IHJ3</accession>
<reference evidence="2" key="1">
    <citation type="submission" date="2016-10" db="EMBL/GenBank/DDBJ databases">
        <authorList>
            <person name="Varghese N."/>
            <person name="Submissions S."/>
        </authorList>
    </citation>
    <scope>NUCLEOTIDE SEQUENCE [LARGE SCALE GENOMIC DNA]</scope>
    <source>
        <strain evidence="2">CGMCC 1.6489</strain>
    </source>
</reference>
<gene>
    <name evidence="1" type="ORF">SAMN04487962_1681</name>
</gene>
<name>A0A1I0IHJ3_9GAMM</name>
<dbReference type="OrthoDB" id="981968at2"/>
<organism evidence="1 2">
    <name type="scientific">Marinobacter segnicrescens</name>
    <dbReference type="NCBI Taxonomy" id="430453"/>
    <lineage>
        <taxon>Bacteria</taxon>
        <taxon>Pseudomonadati</taxon>
        <taxon>Pseudomonadota</taxon>
        <taxon>Gammaproteobacteria</taxon>
        <taxon>Pseudomonadales</taxon>
        <taxon>Marinobacteraceae</taxon>
        <taxon>Marinobacter</taxon>
    </lineage>
</organism>
<keyword evidence="2" id="KW-1185">Reference proteome</keyword>
<dbReference type="STRING" id="430453.SAMN04487962_1681"/>
<sequence length="298" mass="34978">MQEVIDSSVKELVRIIESKPNSRSVAWQFVLEELDAAKEGIPFVKERVETFYINPEEYSEAMNRGWDDVNGRSGPQQFLLNITMAIADAVNMETAAMVRITIVEYILQHYGFGRYYLDGTFRQAKKPLDLFTLTTTEDKLHSHFKYLLDDETEEIRKVLLRWSSGFEDRDNKFNHEFQTTFNSSFWEIYLNQCFCDLEMSIDYSKAMPDFTVKTKNDNILNIEAVTANHSIDSPPEWTGDKLRENYDFLNFSCVRILNAINSKYKKIYQIIFKARPCSRKSLYNRCSSIRTTIFFYSK</sequence>
<proteinExistence type="predicted"/>
<evidence type="ECO:0000313" key="2">
    <source>
        <dbReference type="Proteomes" id="UP000198762"/>
    </source>
</evidence>
<protein>
    <submittedName>
        <fullName evidence="1">Uncharacterized protein</fullName>
    </submittedName>
</protein>
<dbReference type="AlphaFoldDB" id="A0A1I0IHJ3"/>